<evidence type="ECO:0008006" key="8">
    <source>
        <dbReference type="Google" id="ProtNLM"/>
    </source>
</evidence>
<dbReference type="Pfam" id="PF07542">
    <property type="entry name" value="ATP12"/>
    <property type="match status" value="1"/>
</dbReference>
<dbReference type="Gene3D" id="3.30.2180.10">
    <property type="entry name" value="ATP12-like"/>
    <property type="match status" value="1"/>
</dbReference>
<comment type="similarity">
    <text evidence="2">Belongs to the ATP12 family.</text>
</comment>
<dbReference type="EnsemblMetazoa" id="MESCA012364-RA">
    <property type="protein sequence ID" value="MESCA012364-PA"/>
    <property type="gene ID" value="MESCA012364"/>
</dbReference>
<keyword evidence="5" id="KW-0143">Chaperone</keyword>
<dbReference type="InterPro" id="IPR011419">
    <property type="entry name" value="ATP12_ATP_synth-F1-assembly"/>
</dbReference>
<evidence type="ECO:0000256" key="4">
    <source>
        <dbReference type="ARBA" id="ARBA00023128"/>
    </source>
</evidence>
<evidence type="ECO:0000256" key="1">
    <source>
        <dbReference type="ARBA" id="ARBA00004173"/>
    </source>
</evidence>
<organism evidence="6 7">
    <name type="scientific">Megaselia scalaris</name>
    <name type="common">Humpbacked fly</name>
    <name type="synonym">Phora scalaris</name>
    <dbReference type="NCBI Taxonomy" id="36166"/>
    <lineage>
        <taxon>Eukaryota</taxon>
        <taxon>Metazoa</taxon>
        <taxon>Ecdysozoa</taxon>
        <taxon>Arthropoda</taxon>
        <taxon>Hexapoda</taxon>
        <taxon>Insecta</taxon>
        <taxon>Pterygota</taxon>
        <taxon>Neoptera</taxon>
        <taxon>Endopterygota</taxon>
        <taxon>Diptera</taxon>
        <taxon>Brachycera</taxon>
        <taxon>Muscomorpha</taxon>
        <taxon>Platypezoidea</taxon>
        <taxon>Phoridae</taxon>
        <taxon>Megaseliini</taxon>
        <taxon>Megaselia</taxon>
    </lineage>
</organism>
<dbReference type="InterPro" id="IPR023335">
    <property type="entry name" value="ATP12_ortho_dom_sf"/>
</dbReference>
<dbReference type="PANTHER" id="PTHR21013">
    <property type="entry name" value="ATP SYNTHASE MITOCHONDRIAL F1 COMPLEX ASSEMBLY FACTOR 2/ATP12 PROTEIN, MITOCHONDRIAL PRECURSOR"/>
    <property type="match status" value="1"/>
</dbReference>
<name>T1H6N1_MEGSC</name>
<dbReference type="GO" id="GO:0033615">
    <property type="term" value="P:mitochondrial proton-transporting ATP synthase complex assembly"/>
    <property type="evidence" value="ECO:0007669"/>
    <property type="project" value="TreeGrafter"/>
</dbReference>
<keyword evidence="7" id="KW-1185">Reference proteome</keyword>
<keyword evidence="3" id="KW-0809">Transit peptide</keyword>
<dbReference type="AlphaFoldDB" id="T1H6N1"/>
<dbReference type="GO" id="GO:0005739">
    <property type="term" value="C:mitochondrion"/>
    <property type="evidence" value="ECO:0007669"/>
    <property type="project" value="UniProtKB-SubCell"/>
</dbReference>
<proteinExistence type="inferred from homology"/>
<protein>
    <recommendedName>
        <fullName evidence="8">ATP synthase mitochondrial F1 complex assembly factor 2</fullName>
    </recommendedName>
</protein>
<evidence type="ECO:0000256" key="5">
    <source>
        <dbReference type="ARBA" id="ARBA00023186"/>
    </source>
</evidence>
<dbReference type="Proteomes" id="UP000015102">
    <property type="component" value="Unassembled WGS sequence"/>
</dbReference>
<dbReference type="STRING" id="36166.T1H6N1"/>
<evidence type="ECO:0000313" key="7">
    <source>
        <dbReference type="Proteomes" id="UP000015102"/>
    </source>
</evidence>
<dbReference type="HOGENOM" id="CLU_1870281_0_0_1"/>
<dbReference type="PANTHER" id="PTHR21013:SF10">
    <property type="entry name" value="ATP SYNTHASE MITOCHONDRIAL F1 COMPLEX ASSEMBLY FACTOR 2"/>
    <property type="match status" value="1"/>
</dbReference>
<evidence type="ECO:0000256" key="2">
    <source>
        <dbReference type="ARBA" id="ARBA00008231"/>
    </source>
</evidence>
<reference evidence="7" key="1">
    <citation type="submission" date="2013-02" db="EMBL/GenBank/DDBJ databases">
        <authorList>
            <person name="Hughes D."/>
        </authorList>
    </citation>
    <scope>NUCLEOTIDE SEQUENCE</scope>
    <source>
        <strain>Durham</strain>
        <strain evidence="7">NC isolate 2 -- Noor lab</strain>
    </source>
</reference>
<dbReference type="InterPro" id="IPR042272">
    <property type="entry name" value="ATP12_ATP_synth-F1-assembly_N"/>
</dbReference>
<dbReference type="SUPFAM" id="SSF160909">
    <property type="entry name" value="ATP12-like"/>
    <property type="match status" value="1"/>
</dbReference>
<sequence>KRFYKNTNVLSSDGVFEVTLDQRKLKTPNGKPFTLKSEPLAIAVATEWHNQKDVITQSSMHLTALCNTSIDNPNRLEKPDMVNYLLNFLPTDTVLFQSNEEADLAEFQKNEWDPVIEWFNKRYETNLQKTLDISPPQ</sequence>
<dbReference type="Gene3D" id="1.10.3580.10">
    <property type="entry name" value="ATP12 ATPase"/>
    <property type="match status" value="1"/>
</dbReference>
<evidence type="ECO:0000256" key="3">
    <source>
        <dbReference type="ARBA" id="ARBA00022946"/>
    </source>
</evidence>
<comment type="subcellular location">
    <subcellularLocation>
        <location evidence="1">Mitochondrion</location>
    </subcellularLocation>
</comment>
<dbReference type="OMA" id="PCISDAT"/>
<reference evidence="6" key="2">
    <citation type="submission" date="2015-06" db="UniProtKB">
        <authorList>
            <consortium name="EnsemblMetazoa"/>
        </authorList>
    </citation>
    <scope>IDENTIFICATION</scope>
</reference>
<evidence type="ECO:0000313" key="6">
    <source>
        <dbReference type="EnsemblMetazoa" id="MESCA012364-PA"/>
    </source>
</evidence>
<keyword evidence="4" id="KW-0496">Mitochondrion</keyword>
<accession>T1H6N1</accession>